<comment type="caution">
    <text evidence="1">The sequence shown here is derived from an EMBL/GenBank/DDBJ whole genome shotgun (WGS) entry which is preliminary data.</text>
</comment>
<organism evidence="1 2">
    <name type="scientific">Bacillus clarus</name>
    <dbReference type="NCBI Taxonomy" id="2338372"/>
    <lineage>
        <taxon>Bacteria</taxon>
        <taxon>Bacillati</taxon>
        <taxon>Bacillota</taxon>
        <taxon>Bacilli</taxon>
        <taxon>Bacillales</taxon>
        <taxon>Bacillaceae</taxon>
        <taxon>Bacillus</taxon>
        <taxon>Bacillus cereus group</taxon>
    </lineage>
</organism>
<proteinExistence type="predicted"/>
<accession>A0ABX9KSK4</accession>
<gene>
    <name evidence="1" type="ORF">D0U04_19545</name>
</gene>
<reference evidence="1 2" key="1">
    <citation type="submission" date="2018-08" db="EMBL/GenBank/DDBJ databases">
        <title>Bacillus clarus sp. nov. strain PS00077A.</title>
        <authorList>
            <person name="Mendez Acevedo M."/>
            <person name="Carroll L."/>
            <person name="Mukherjee M."/>
            <person name="Wiedmann M."/>
            <person name="Kovac J."/>
        </authorList>
    </citation>
    <scope>NUCLEOTIDE SEQUENCE [LARGE SCALE GENOMIC DNA]</scope>
    <source>
        <strain evidence="1 2">PS00077A</strain>
    </source>
</reference>
<dbReference type="EMBL" id="QVOD01000027">
    <property type="protein sequence ID" value="RFT65443.1"/>
    <property type="molecule type" value="Genomic_DNA"/>
</dbReference>
<evidence type="ECO:0000313" key="1">
    <source>
        <dbReference type="EMBL" id="RFT65443.1"/>
    </source>
</evidence>
<protein>
    <submittedName>
        <fullName evidence="1">Uncharacterized protein</fullName>
    </submittedName>
</protein>
<evidence type="ECO:0000313" key="2">
    <source>
        <dbReference type="Proteomes" id="UP000264294"/>
    </source>
</evidence>
<dbReference type="Proteomes" id="UP000264294">
    <property type="component" value="Unassembled WGS sequence"/>
</dbReference>
<keyword evidence="2" id="KW-1185">Reference proteome</keyword>
<name>A0ABX9KSK4_9BACI</name>
<sequence length="76" mass="8826">MKKRIYFFKIKEYYNPQFQISNSLKPHGTGDPFYGLVHNPRGESLKKVGLLRGPNPTANLVSVILRRKVELVRQKN</sequence>